<dbReference type="GO" id="GO:0016787">
    <property type="term" value="F:hydrolase activity"/>
    <property type="evidence" value="ECO:0007669"/>
    <property type="project" value="UniProtKB-UniRule"/>
</dbReference>
<dbReference type="PROSITE" id="PS51635">
    <property type="entry name" value="PNPLA"/>
    <property type="match status" value="1"/>
</dbReference>
<reference evidence="8" key="1">
    <citation type="submission" date="2016-12" db="EMBL/GenBank/DDBJ databases">
        <authorList>
            <person name="Varghese N."/>
            <person name="Submissions S."/>
        </authorList>
    </citation>
    <scope>NUCLEOTIDE SEQUENCE [LARGE SCALE GENOMIC DNA]</scope>
    <source>
        <strain evidence="8">DSM 18830</strain>
    </source>
</reference>
<feature type="active site" description="Nucleophile" evidence="4">
    <location>
        <position position="62"/>
    </location>
</feature>
<dbReference type="PANTHER" id="PTHR14226">
    <property type="entry name" value="NEUROPATHY TARGET ESTERASE/SWISS CHEESE D.MELANOGASTER"/>
    <property type="match status" value="1"/>
</dbReference>
<dbReference type="CDD" id="cd07205">
    <property type="entry name" value="Pat_PNPLA6_PNPLA7_NTE1_like"/>
    <property type="match status" value="1"/>
</dbReference>
<dbReference type="Gene3D" id="3.40.1090.10">
    <property type="entry name" value="Cytosolic phospholipase A2 catalytic domain"/>
    <property type="match status" value="2"/>
</dbReference>
<evidence type="ECO:0000256" key="4">
    <source>
        <dbReference type="PROSITE-ProRule" id="PRU01161"/>
    </source>
</evidence>
<dbReference type="EMBL" id="FRYK01000001">
    <property type="protein sequence ID" value="SHO72588.1"/>
    <property type="molecule type" value="Genomic_DNA"/>
</dbReference>
<keyword evidence="1 4" id="KW-0378">Hydrolase</keyword>
<keyword evidence="3 4" id="KW-0443">Lipid metabolism</keyword>
<organism evidence="7 8">
    <name type="scientific">Flavobacterium cucumis</name>
    <dbReference type="NCBI Taxonomy" id="416016"/>
    <lineage>
        <taxon>Bacteria</taxon>
        <taxon>Pseudomonadati</taxon>
        <taxon>Bacteroidota</taxon>
        <taxon>Flavobacteriia</taxon>
        <taxon>Flavobacteriales</taxon>
        <taxon>Flavobacteriaceae</taxon>
        <taxon>Flavobacterium</taxon>
    </lineage>
</organism>
<feature type="domain" description="PNPLA" evidence="6">
    <location>
        <begin position="29"/>
        <end position="219"/>
    </location>
</feature>
<dbReference type="AlphaFoldDB" id="A0A1M7ZUP0"/>
<feature type="active site" description="Proton acceptor" evidence="4">
    <location>
        <position position="206"/>
    </location>
</feature>
<evidence type="ECO:0000256" key="5">
    <source>
        <dbReference type="SAM" id="SignalP"/>
    </source>
</evidence>
<proteinExistence type="predicted"/>
<dbReference type="STRING" id="416016.SAMN05443547_0922"/>
<dbReference type="SUPFAM" id="SSF52151">
    <property type="entry name" value="FabD/lysophospholipase-like"/>
    <property type="match status" value="1"/>
</dbReference>
<feature type="chain" id="PRO_5012975119" evidence="5">
    <location>
        <begin position="20"/>
        <end position="733"/>
    </location>
</feature>
<dbReference type="Pfam" id="PF01734">
    <property type="entry name" value="Patatin"/>
    <property type="match status" value="1"/>
</dbReference>
<evidence type="ECO:0000256" key="1">
    <source>
        <dbReference type="ARBA" id="ARBA00022801"/>
    </source>
</evidence>
<protein>
    <submittedName>
        <fullName evidence="7">NTE family protein</fullName>
    </submittedName>
</protein>
<keyword evidence="5" id="KW-0732">Signal</keyword>
<dbReference type="RefSeq" id="WP_073581834.1">
    <property type="nucleotide sequence ID" value="NZ_CBCSEA010000002.1"/>
</dbReference>
<feature type="signal peptide" evidence="5">
    <location>
        <begin position="1"/>
        <end position="19"/>
    </location>
</feature>
<keyword evidence="8" id="KW-1185">Reference proteome</keyword>
<evidence type="ECO:0000256" key="3">
    <source>
        <dbReference type="ARBA" id="ARBA00023098"/>
    </source>
</evidence>
<dbReference type="InterPro" id="IPR002641">
    <property type="entry name" value="PNPLA_dom"/>
</dbReference>
<feature type="short sequence motif" description="GXGXXG" evidence="4">
    <location>
        <begin position="33"/>
        <end position="38"/>
    </location>
</feature>
<name>A0A1M7ZUP0_9FLAO</name>
<feature type="short sequence motif" description="DGA/G" evidence="4">
    <location>
        <begin position="206"/>
        <end position="208"/>
    </location>
</feature>
<dbReference type="PANTHER" id="PTHR14226:SF76">
    <property type="entry name" value="NTE FAMILY PROTEIN RSSA"/>
    <property type="match status" value="1"/>
</dbReference>
<evidence type="ECO:0000313" key="8">
    <source>
        <dbReference type="Proteomes" id="UP000184611"/>
    </source>
</evidence>
<dbReference type="InterPro" id="IPR050301">
    <property type="entry name" value="NTE"/>
</dbReference>
<dbReference type="Pfam" id="PF19143">
    <property type="entry name" value="Omp85_2"/>
    <property type="match status" value="1"/>
</dbReference>
<dbReference type="OrthoDB" id="9770965at2"/>
<evidence type="ECO:0000313" key="7">
    <source>
        <dbReference type="EMBL" id="SHO72588.1"/>
    </source>
</evidence>
<keyword evidence="2 4" id="KW-0442">Lipid degradation</keyword>
<dbReference type="InterPro" id="IPR043864">
    <property type="entry name" value="Omp85-like_dom"/>
</dbReference>
<feature type="short sequence motif" description="GXSXG" evidence="4">
    <location>
        <begin position="60"/>
        <end position="64"/>
    </location>
</feature>
<dbReference type="InterPro" id="IPR016035">
    <property type="entry name" value="Acyl_Trfase/lysoPLipase"/>
</dbReference>
<evidence type="ECO:0000259" key="6">
    <source>
        <dbReference type="PROSITE" id="PS51635"/>
    </source>
</evidence>
<dbReference type="Proteomes" id="UP000184611">
    <property type="component" value="Unassembled WGS sequence"/>
</dbReference>
<dbReference type="GO" id="GO:0016042">
    <property type="term" value="P:lipid catabolic process"/>
    <property type="evidence" value="ECO:0007669"/>
    <property type="project" value="UniProtKB-UniRule"/>
</dbReference>
<sequence>MKKLFLFVSLLFFTQISLGQESARPKVGLVLSGGGAKGLAHIGVLKVIDSLGIKVDYIAGTSMGAIVGGLYASGYNAEQLDSIFSHVDIDALLQDYTPRESKSFYEKRNDEIYALTLPFNKFKLGLPSGLSKGLYNFNLLSALTQQVSHVRDFDELPIPFLCIATDAETGEKVVLDSGVLAQNMIASGALPTLYSPVEINGRLLIDGGVVDNYPIEELKLRGVAIVIGVDVQDGLKTRAELKEVTSVLAQINNFSMIQKMEGKQKATDIYIKPDIKGFTVVDFEKGKEIIKKGEEKALEFVRELAPFGNSNKGKSVKINSVDSVYIRDISFNKLENFTRSYILGKLKFKSNTKVSIEQLQKGVLNLNATQNFSSINYFFDSVEGGERLVLQLQENKNNAFLKFGLHYDGLYKSAVLVNYTKRKLLAKNDVFSVDVILGDNFRYNFDYYIDNGFYWSFGFNSKMISFNKNISTDFDNGNIFGDLGINSVNVDFFDISNQAYVQTIFAQKFSTGIGLEYKHLKLESETVQNENPIFENSSYLSVFGFAKYDTYDQKYFPRSGWGLNSEIKSYLYSTNYSNNFERFSIAKGDFSFAQPVFKNMTFKLQTEGGFAVGERSVSYFDFILGGYGFQQVNNIKPFLGYDFLSIAGDSYVKLLLTADYELFKKHHLNFSANFANIGNKIFDRIDTWFEKPKYSGYSFGYGLETIIGPIEIKHSWSPETRDHHTWFSVGFWF</sequence>
<dbReference type="Gene3D" id="3.10.20.310">
    <property type="entry name" value="membrane protein fhac"/>
    <property type="match status" value="1"/>
</dbReference>
<gene>
    <name evidence="7" type="ORF">SAMN05443547_0922</name>
</gene>
<evidence type="ECO:0000256" key="2">
    <source>
        <dbReference type="ARBA" id="ARBA00022963"/>
    </source>
</evidence>
<accession>A0A1M7ZUP0</accession>